<accession>A0A562VD76</accession>
<name>A0A562VD76_9ACTN</name>
<dbReference type="PANTHER" id="PTHR39217:SF1">
    <property type="entry name" value="GLUTATHIONE SYNTHETASE"/>
    <property type="match status" value="1"/>
</dbReference>
<dbReference type="Proteomes" id="UP000321617">
    <property type="component" value="Unassembled WGS sequence"/>
</dbReference>
<dbReference type="InterPro" id="IPR053191">
    <property type="entry name" value="DcsG_Biosynth_Enzyme"/>
</dbReference>
<sequence length="288" mass="31174">MPTVAIVTCDALPELDPDEARLLPALRESGVEAVPAVWSDPRVDWSEFDLSVIRCPWDYPERRDEFLAWSRRVPRLANPAPVLEWNTDKRYLVDLAAAGVPVVPTTRLPPGGGIALPSVGEWVLKPAVGAGSRNAGRYVMDDPEQNRQAHEHVHRLHRGGATVLAQPYQPDVDVNGEKALMFLGGTYSHAIRKGAMLDGPYRGMESLYKSERITATTATDAERDLAARALAAVPTDGVPLLYGRVDLVESAVGTVVLEVEVAEPSLFLGWDPPAAHRVAAAITARLAG</sequence>
<keyword evidence="2" id="KW-1185">Reference proteome</keyword>
<dbReference type="OrthoDB" id="3373978at2"/>
<dbReference type="AlphaFoldDB" id="A0A562VD76"/>
<protein>
    <recommendedName>
        <fullName evidence="3">ATP-grasp domain-containing protein</fullName>
    </recommendedName>
</protein>
<comment type="caution">
    <text evidence="1">The sequence shown here is derived from an EMBL/GenBank/DDBJ whole genome shotgun (WGS) entry which is preliminary data.</text>
</comment>
<reference evidence="1 2" key="1">
    <citation type="journal article" date="2013" name="Stand. Genomic Sci.">
        <title>Genomic Encyclopedia of Type Strains, Phase I: The one thousand microbial genomes (KMG-I) project.</title>
        <authorList>
            <person name="Kyrpides N.C."/>
            <person name="Woyke T."/>
            <person name="Eisen J.A."/>
            <person name="Garrity G."/>
            <person name="Lilburn T.G."/>
            <person name="Beck B.J."/>
            <person name="Whitman W.B."/>
            <person name="Hugenholtz P."/>
            <person name="Klenk H.P."/>
        </authorList>
    </citation>
    <scope>NUCLEOTIDE SEQUENCE [LARGE SCALE GENOMIC DNA]</scope>
    <source>
        <strain evidence="1 2">DSM 45044</strain>
    </source>
</reference>
<dbReference type="RefSeq" id="WP_147135117.1">
    <property type="nucleotide sequence ID" value="NZ_BAABIJ010000001.1"/>
</dbReference>
<gene>
    <name evidence="1" type="ORF">LX16_1522</name>
</gene>
<evidence type="ECO:0008006" key="3">
    <source>
        <dbReference type="Google" id="ProtNLM"/>
    </source>
</evidence>
<organism evidence="1 2">
    <name type="scientific">Stackebrandtia albiflava</name>
    <dbReference type="NCBI Taxonomy" id="406432"/>
    <lineage>
        <taxon>Bacteria</taxon>
        <taxon>Bacillati</taxon>
        <taxon>Actinomycetota</taxon>
        <taxon>Actinomycetes</taxon>
        <taxon>Glycomycetales</taxon>
        <taxon>Glycomycetaceae</taxon>
        <taxon>Stackebrandtia</taxon>
    </lineage>
</organism>
<proteinExistence type="predicted"/>
<dbReference type="PANTHER" id="PTHR39217">
    <property type="match status" value="1"/>
</dbReference>
<dbReference type="EMBL" id="VLLL01000005">
    <property type="protein sequence ID" value="TWJ15808.1"/>
    <property type="molecule type" value="Genomic_DNA"/>
</dbReference>
<dbReference type="SUPFAM" id="SSF56059">
    <property type="entry name" value="Glutathione synthetase ATP-binding domain-like"/>
    <property type="match status" value="1"/>
</dbReference>
<evidence type="ECO:0000313" key="2">
    <source>
        <dbReference type="Proteomes" id="UP000321617"/>
    </source>
</evidence>
<evidence type="ECO:0000313" key="1">
    <source>
        <dbReference type="EMBL" id="TWJ15808.1"/>
    </source>
</evidence>